<dbReference type="AlphaFoldDB" id="A0A4S2ALJ1"/>
<evidence type="ECO:0000313" key="4">
    <source>
        <dbReference type="EMBL" id="TGY01998.1"/>
    </source>
</evidence>
<evidence type="ECO:0000256" key="1">
    <source>
        <dbReference type="SAM" id="SignalP"/>
    </source>
</evidence>
<feature type="signal peptide" evidence="1">
    <location>
        <begin position="1"/>
        <end position="18"/>
    </location>
</feature>
<dbReference type="Gene3D" id="2.60.40.1510">
    <property type="entry name" value="ntegrin, alpha v. Chain A, domain 3"/>
    <property type="match status" value="1"/>
</dbReference>
<protein>
    <submittedName>
        <fullName evidence="4">DUF1735 domain-containing protein</fullName>
    </submittedName>
</protein>
<evidence type="ECO:0000313" key="6">
    <source>
        <dbReference type="Proteomes" id="UP000305751"/>
    </source>
</evidence>
<organism evidence="4 6">
    <name type="scientific">Bacteroides acidifaciens</name>
    <dbReference type="NCBI Taxonomy" id="85831"/>
    <lineage>
        <taxon>Bacteria</taxon>
        <taxon>Pseudomonadati</taxon>
        <taxon>Bacteroidota</taxon>
        <taxon>Bacteroidia</taxon>
        <taxon>Bacteroidales</taxon>
        <taxon>Bacteroidaceae</taxon>
        <taxon>Bacteroides</taxon>
    </lineage>
</organism>
<keyword evidence="1" id="KW-0732">Signal</keyword>
<reference evidence="3 5" key="1">
    <citation type="submission" date="2019-03" db="EMBL/GenBank/DDBJ databases">
        <title>Diversity of the mouse oral microbiome.</title>
        <authorList>
            <person name="Joseph S."/>
            <person name="Aduse-Opoku J."/>
            <person name="Curtis M."/>
            <person name="Wade W."/>
            <person name="Hashim A."/>
        </authorList>
    </citation>
    <scope>NUCLEOTIDE SEQUENCE [LARGE SCALE GENOMIC DNA]</scope>
    <source>
        <strain evidence="3 5">P2318</strain>
    </source>
</reference>
<dbReference type="InterPro" id="IPR013728">
    <property type="entry name" value="BT_3987-like_N"/>
</dbReference>
<dbReference type="Proteomes" id="UP000298073">
    <property type="component" value="Unassembled WGS sequence"/>
</dbReference>
<dbReference type="OrthoDB" id="1048533at2"/>
<accession>A0A4S2ALJ1</accession>
<name>A0A4S2ALJ1_9BACE</name>
<feature type="chain" id="PRO_5044609063" evidence="1">
    <location>
        <begin position="19"/>
        <end position="327"/>
    </location>
</feature>
<reference evidence="4 6" key="2">
    <citation type="submission" date="2019-04" db="EMBL/GenBank/DDBJ databases">
        <title>Microbes associate with the intestines of laboratory mice.</title>
        <authorList>
            <person name="Navarre W."/>
            <person name="Wong E."/>
            <person name="Huang K."/>
            <person name="Tropini C."/>
            <person name="Ng K."/>
            <person name="Yu B."/>
        </authorList>
    </citation>
    <scope>NUCLEOTIDE SEQUENCE [LARGE SCALE GENOMIC DNA]</scope>
    <source>
        <strain evidence="4 6">NM70_E10</strain>
    </source>
</reference>
<dbReference type="Pfam" id="PF08522">
    <property type="entry name" value="BT_3987-like_N"/>
    <property type="match status" value="1"/>
</dbReference>
<sequence length="327" mass="36672">MKKIIQLLYILFAVAAFSACSDDNQGEVVSQDLAYQLDANYVFVDIPEEFPFDPSNILYLEGRTVMKLNAKSDGTQTTITEGTEFTFNVKLKKALDQDVKVRLRKDLDLLEGHTLAELPDEAFELADAIITAGSREGTITLNITNPDVLNKLPGYVLPLCLDFVDAVSGVKISGQYYNVLIEMSLRLEKDNIDPSNDEIEGEYFNNNVLFESSKTNRLECLYDGNRSGTTWYPGKKSDYLTMTFSEPTRILGVRIDVVTNSYKLGSMNVYVDEGSGFISYGKFVRNNNGVIYMKFKEPVNMHALKFDEMLTTSGGTGPDIYEITFIK</sequence>
<comment type="caution">
    <text evidence="4">The sequence shown here is derived from an EMBL/GenBank/DDBJ whole genome shotgun (WGS) entry which is preliminary data.</text>
</comment>
<dbReference type="Gene3D" id="2.60.120.260">
    <property type="entry name" value="Galactose-binding domain-like"/>
    <property type="match status" value="1"/>
</dbReference>
<dbReference type="RefSeq" id="WP_135038497.1">
    <property type="nucleotide sequence ID" value="NZ_CABIXU010000002.1"/>
</dbReference>
<evidence type="ECO:0000313" key="5">
    <source>
        <dbReference type="Proteomes" id="UP000298073"/>
    </source>
</evidence>
<proteinExistence type="predicted"/>
<dbReference type="Proteomes" id="UP000305751">
    <property type="component" value="Unassembled WGS sequence"/>
</dbReference>
<feature type="domain" description="BT-3987-like N-terminal" evidence="2">
    <location>
        <begin position="78"/>
        <end position="161"/>
    </location>
</feature>
<dbReference type="EMBL" id="SRZA01000034">
    <property type="protein sequence ID" value="TGY01998.1"/>
    <property type="molecule type" value="Genomic_DNA"/>
</dbReference>
<dbReference type="PROSITE" id="PS51257">
    <property type="entry name" value="PROKAR_LIPOPROTEIN"/>
    <property type="match status" value="1"/>
</dbReference>
<keyword evidence="6" id="KW-1185">Reference proteome</keyword>
<dbReference type="EMBL" id="SPPV01000031">
    <property type="protein sequence ID" value="TFU47888.1"/>
    <property type="molecule type" value="Genomic_DNA"/>
</dbReference>
<evidence type="ECO:0000313" key="3">
    <source>
        <dbReference type="EMBL" id="TFU47888.1"/>
    </source>
</evidence>
<evidence type="ECO:0000259" key="2">
    <source>
        <dbReference type="Pfam" id="PF08522"/>
    </source>
</evidence>
<gene>
    <name evidence="3" type="ORF">E4T97_13780</name>
    <name evidence="4" type="ORF">E5356_11670</name>
</gene>